<reference evidence="1" key="1">
    <citation type="submission" date="2023-07" db="EMBL/GenBank/DDBJ databases">
        <title>Black Yeasts Isolated from many extreme environments.</title>
        <authorList>
            <person name="Coleine C."/>
            <person name="Stajich J.E."/>
            <person name="Selbmann L."/>
        </authorList>
    </citation>
    <scope>NUCLEOTIDE SEQUENCE</scope>
    <source>
        <strain evidence="1">CCFEE 5714</strain>
    </source>
</reference>
<sequence>MATLVHCAYSFECLSASFDNRQPLSLALVEELWEQYHTSKQSEDGVAAGASENEEEEEEEEEDDEDADMTDADASALPAARPAAISRLLNRDTSAVSSSSSLQSTQSASSSSRNSQKTGSGADTPASSTSSRTSRSSLFSFTKRRRDKSDAHPLFVTWNTVSRSGYKSLRGCIGTFEPQELEHGLRSYALTSAFEDIRFHPIPPSLLPQLSSHVTLLTNFSPPTKDPLDWTIGTHGLRITFTHHSRRYGSTYLPEVAKEQGWTKDEAMVSLMRKAGWNGSSRDWQKVWREGRGELVRYEGRQVGLGYAEWREWRDWVDGEGVRSKPLN</sequence>
<protein>
    <submittedName>
        <fullName evidence="1">Uncharacterized protein</fullName>
    </submittedName>
</protein>
<evidence type="ECO:0000313" key="2">
    <source>
        <dbReference type="Proteomes" id="UP001281147"/>
    </source>
</evidence>
<keyword evidence="2" id="KW-1185">Reference proteome</keyword>
<proteinExistence type="predicted"/>
<evidence type="ECO:0000313" key="1">
    <source>
        <dbReference type="EMBL" id="KAK3704524.1"/>
    </source>
</evidence>
<accession>A0ACC3MW08</accession>
<gene>
    <name evidence="1" type="ORF">LTR37_013807</name>
</gene>
<dbReference type="Proteomes" id="UP001281147">
    <property type="component" value="Unassembled WGS sequence"/>
</dbReference>
<comment type="caution">
    <text evidence="1">The sequence shown here is derived from an EMBL/GenBank/DDBJ whole genome shotgun (WGS) entry which is preliminary data.</text>
</comment>
<dbReference type="EMBL" id="JAUTXU010000138">
    <property type="protein sequence ID" value="KAK3704524.1"/>
    <property type="molecule type" value="Genomic_DNA"/>
</dbReference>
<organism evidence="1 2">
    <name type="scientific">Vermiconidia calcicola</name>
    <dbReference type="NCBI Taxonomy" id="1690605"/>
    <lineage>
        <taxon>Eukaryota</taxon>
        <taxon>Fungi</taxon>
        <taxon>Dikarya</taxon>
        <taxon>Ascomycota</taxon>
        <taxon>Pezizomycotina</taxon>
        <taxon>Dothideomycetes</taxon>
        <taxon>Dothideomycetidae</taxon>
        <taxon>Mycosphaerellales</taxon>
        <taxon>Extremaceae</taxon>
        <taxon>Vermiconidia</taxon>
    </lineage>
</organism>
<name>A0ACC3MW08_9PEZI</name>